<evidence type="ECO:0000313" key="9">
    <source>
        <dbReference type="Proteomes" id="UP000772434"/>
    </source>
</evidence>
<feature type="region of interest" description="Disordered" evidence="5">
    <location>
        <begin position="1"/>
        <end position="27"/>
    </location>
</feature>
<evidence type="ECO:0000256" key="4">
    <source>
        <dbReference type="ARBA" id="ARBA00023136"/>
    </source>
</evidence>
<dbReference type="AlphaFoldDB" id="A0A9P5PRG1"/>
<comment type="subcellular location">
    <subcellularLocation>
        <location evidence="1">Membrane</location>
        <topology evidence="1">Multi-pass membrane protein</topology>
    </subcellularLocation>
</comment>
<reference evidence="8" key="1">
    <citation type="submission" date="2020-11" db="EMBL/GenBank/DDBJ databases">
        <authorList>
            <consortium name="DOE Joint Genome Institute"/>
            <person name="Ahrendt S."/>
            <person name="Riley R."/>
            <person name="Andreopoulos W."/>
            <person name="Labutti K."/>
            <person name="Pangilinan J."/>
            <person name="Ruiz-Duenas F.J."/>
            <person name="Barrasa J.M."/>
            <person name="Sanchez-Garcia M."/>
            <person name="Camarero S."/>
            <person name="Miyauchi S."/>
            <person name="Serrano A."/>
            <person name="Linde D."/>
            <person name="Babiker R."/>
            <person name="Drula E."/>
            <person name="Ayuso-Fernandez I."/>
            <person name="Pacheco R."/>
            <person name="Padilla G."/>
            <person name="Ferreira P."/>
            <person name="Barriuso J."/>
            <person name="Kellner H."/>
            <person name="Castanera R."/>
            <person name="Alfaro M."/>
            <person name="Ramirez L."/>
            <person name="Pisabarro A.G."/>
            <person name="Kuo A."/>
            <person name="Tritt A."/>
            <person name="Lipzen A."/>
            <person name="He G."/>
            <person name="Yan M."/>
            <person name="Ng V."/>
            <person name="Cullen D."/>
            <person name="Martin F."/>
            <person name="Rosso M.-N."/>
            <person name="Henrissat B."/>
            <person name="Hibbett D."/>
            <person name="Martinez A.T."/>
            <person name="Grigoriev I.V."/>
        </authorList>
    </citation>
    <scope>NUCLEOTIDE SEQUENCE</scope>
    <source>
        <strain evidence="8">AH 40177</strain>
    </source>
</reference>
<gene>
    <name evidence="8" type="ORF">BDP27DRAFT_1323110</name>
</gene>
<evidence type="ECO:0000313" key="8">
    <source>
        <dbReference type="EMBL" id="KAF9070851.1"/>
    </source>
</evidence>
<dbReference type="GO" id="GO:0016020">
    <property type="term" value="C:membrane"/>
    <property type="evidence" value="ECO:0007669"/>
    <property type="project" value="UniProtKB-SubCell"/>
</dbReference>
<feature type="transmembrane region" description="Helical" evidence="6">
    <location>
        <begin position="204"/>
        <end position="223"/>
    </location>
</feature>
<feature type="transmembrane region" description="Helical" evidence="6">
    <location>
        <begin position="364"/>
        <end position="382"/>
    </location>
</feature>
<dbReference type="Pfam" id="PF03151">
    <property type="entry name" value="TPT"/>
    <property type="match status" value="1"/>
</dbReference>
<feature type="compositionally biased region" description="Basic and acidic residues" evidence="5">
    <location>
        <begin position="427"/>
        <end position="438"/>
    </location>
</feature>
<keyword evidence="4 6" id="KW-0472">Membrane</keyword>
<sequence length="455" mass="50360">MARPHENGLLLDESIGPTSTSSPGHYSDQDPVYTSSNNLEYATIPSPMQEASSLSVSYAVSPLGVASVEAKKKLWWRNAVVNLMFIGSWFFFAILLSMYNKWMFSDSHFNFPYPLFVTSLHMVVQFILAALVLHIWPKKFKPIRYPTLEEYGKKAIPTGTTTSLDIGLSNLSLKTVTLSFYTMVKSSSLIFVLLFAFLFRLERFSWRLVGVILLICSGVLLMVATETHFVLGGFLLVLSASVLGGLRWGLTQVLFQNKKIGFSNPASTIFLLSPIMAITLCVLSLVIESWSSLFASEYFSGLTRTIKTVSLLIAPGVLAFCMVLSEFYIIQRAGVVPMSIAGIAKEVTTITVSAWFFGDELTPLNLTGVAITVCGIGLFTYHKYMSSIQSAMPLDAHGNPILDEEAMSLRHEGDEDDSVELDETVRLTSGRESDERQIDNPGHPEILFAEEEEGF</sequence>
<feature type="domain" description="Sugar phosphate transporter" evidence="7">
    <location>
        <begin position="83"/>
        <end position="379"/>
    </location>
</feature>
<dbReference type="InterPro" id="IPR050186">
    <property type="entry name" value="TPT_transporter"/>
</dbReference>
<dbReference type="PANTHER" id="PTHR11132">
    <property type="entry name" value="SOLUTE CARRIER FAMILY 35"/>
    <property type="match status" value="1"/>
</dbReference>
<feature type="transmembrane region" description="Helical" evidence="6">
    <location>
        <begin position="308"/>
        <end position="330"/>
    </location>
</feature>
<accession>A0A9P5PRG1</accession>
<dbReference type="InterPro" id="IPR037185">
    <property type="entry name" value="EmrE-like"/>
</dbReference>
<evidence type="ECO:0000256" key="2">
    <source>
        <dbReference type="ARBA" id="ARBA00022692"/>
    </source>
</evidence>
<feature type="transmembrane region" description="Helical" evidence="6">
    <location>
        <begin position="178"/>
        <end position="198"/>
    </location>
</feature>
<name>A0A9P5PRG1_9AGAR</name>
<evidence type="ECO:0000256" key="1">
    <source>
        <dbReference type="ARBA" id="ARBA00004141"/>
    </source>
</evidence>
<keyword evidence="3 6" id="KW-1133">Transmembrane helix</keyword>
<dbReference type="Proteomes" id="UP000772434">
    <property type="component" value="Unassembled WGS sequence"/>
</dbReference>
<dbReference type="EMBL" id="JADNRY010000037">
    <property type="protein sequence ID" value="KAF9070851.1"/>
    <property type="molecule type" value="Genomic_DNA"/>
</dbReference>
<organism evidence="8 9">
    <name type="scientific">Rhodocollybia butyracea</name>
    <dbReference type="NCBI Taxonomy" id="206335"/>
    <lineage>
        <taxon>Eukaryota</taxon>
        <taxon>Fungi</taxon>
        <taxon>Dikarya</taxon>
        <taxon>Basidiomycota</taxon>
        <taxon>Agaricomycotina</taxon>
        <taxon>Agaricomycetes</taxon>
        <taxon>Agaricomycetidae</taxon>
        <taxon>Agaricales</taxon>
        <taxon>Marasmiineae</taxon>
        <taxon>Omphalotaceae</taxon>
        <taxon>Rhodocollybia</taxon>
    </lineage>
</organism>
<feature type="transmembrane region" description="Helical" evidence="6">
    <location>
        <begin position="111"/>
        <end position="136"/>
    </location>
</feature>
<feature type="transmembrane region" description="Helical" evidence="6">
    <location>
        <begin position="269"/>
        <end position="287"/>
    </location>
</feature>
<comment type="caution">
    <text evidence="8">The sequence shown here is derived from an EMBL/GenBank/DDBJ whole genome shotgun (WGS) entry which is preliminary data.</text>
</comment>
<evidence type="ECO:0000256" key="3">
    <source>
        <dbReference type="ARBA" id="ARBA00022989"/>
    </source>
</evidence>
<dbReference type="InterPro" id="IPR004853">
    <property type="entry name" value="Sugar_P_trans_dom"/>
</dbReference>
<evidence type="ECO:0000256" key="5">
    <source>
        <dbReference type="SAM" id="MobiDB-lite"/>
    </source>
</evidence>
<keyword evidence="2 6" id="KW-0812">Transmembrane</keyword>
<evidence type="ECO:0000259" key="7">
    <source>
        <dbReference type="Pfam" id="PF03151"/>
    </source>
</evidence>
<protein>
    <submittedName>
        <fullName evidence="8">Triose-phosphate transporter family-domain-containing protein</fullName>
    </submittedName>
</protein>
<feature type="transmembrane region" description="Helical" evidence="6">
    <location>
        <begin position="230"/>
        <end position="249"/>
    </location>
</feature>
<evidence type="ECO:0000256" key="6">
    <source>
        <dbReference type="SAM" id="Phobius"/>
    </source>
</evidence>
<proteinExistence type="predicted"/>
<keyword evidence="9" id="KW-1185">Reference proteome</keyword>
<feature type="region of interest" description="Disordered" evidence="5">
    <location>
        <begin position="427"/>
        <end position="455"/>
    </location>
</feature>
<feature type="transmembrane region" description="Helical" evidence="6">
    <location>
        <begin position="79"/>
        <end position="99"/>
    </location>
</feature>
<dbReference type="OrthoDB" id="18894at2759"/>
<dbReference type="SUPFAM" id="SSF103481">
    <property type="entry name" value="Multidrug resistance efflux transporter EmrE"/>
    <property type="match status" value="1"/>
</dbReference>